<organism evidence="2 3">
    <name type="scientific">Streptomyces zingiberis</name>
    <dbReference type="NCBI Taxonomy" id="2053010"/>
    <lineage>
        <taxon>Bacteria</taxon>
        <taxon>Bacillati</taxon>
        <taxon>Actinomycetota</taxon>
        <taxon>Actinomycetes</taxon>
        <taxon>Kitasatosporales</taxon>
        <taxon>Streptomycetaceae</taxon>
        <taxon>Streptomyces</taxon>
    </lineage>
</organism>
<gene>
    <name evidence="2" type="ORF">HCK00_06270</name>
</gene>
<proteinExistence type="predicted"/>
<feature type="domain" description="DUF397" evidence="1">
    <location>
        <begin position="14"/>
        <end position="63"/>
    </location>
</feature>
<dbReference type="Pfam" id="PF04149">
    <property type="entry name" value="DUF397"/>
    <property type="match status" value="1"/>
</dbReference>
<accession>A0ABX1BR37</accession>
<dbReference type="RefSeq" id="WP_168100781.1">
    <property type="nucleotide sequence ID" value="NZ_JAATEN010000004.1"/>
</dbReference>
<comment type="caution">
    <text evidence="2">The sequence shown here is derived from an EMBL/GenBank/DDBJ whole genome shotgun (WGS) entry which is preliminary data.</text>
</comment>
<protein>
    <submittedName>
        <fullName evidence="2">DUF397 domain-containing protein</fullName>
    </submittedName>
</protein>
<evidence type="ECO:0000313" key="2">
    <source>
        <dbReference type="EMBL" id="NJQ00151.1"/>
    </source>
</evidence>
<reference evidence="2 3" key="1">
    <citation type="submission" date="2020-03" db="EMBL/GenBank/DDBJ databases">
        <title>WGS of actinomycetes isolated from Thailand.</title>
        <authorList>
            <person name="Thawai C."/>
        </authorList>
    </citation>
    <scope>NUCLEOTIDE SEQUENCE [LARGE SCALE GENOMIC DNA]</scope>
    <source>
        <strain evidence="2 3">PLAI 1-29</strain>
    </source>
</reference>
<evidence type="ECO:0000259" key="1">
    <source>
        <dbReference type="Pfam" id="PF04149"/>
    </source>
</evidence>
<evidence type="ECO:0000313" key="3">
    <source>
        <dbReference type="Proteomes" id="UP000695264"/>
    </source>
</evidence>
<dbReference type="InterPro" id="IPR007278">
    <property type="entry name" value="DUF397"/>
</dbReference>
<keyword evidence="3" id="KW-1185">Reference proteome</keyword>
<dbReference type="Proteomes" id="UP000695264">
    <property type="component" value="Unassembled WGS sequence"/>
</dbReference>
<sequence length="72" mass="7530">MTAQKPIPAVPTTAWFTSSHSTGGGGECVEVADHADAVHIRDSTRPHGPVLTTSPTAWQTFLDLTAPHRPGG</sequence>
<name>A0ABX1BR37_9ACTN</name>
<dbReference type="EMBL" id="JAATEN010000004">
    <property type="protein sequence ID" value="NJQ00151.1"/>
    <property type="molecule type" value="Genomic_DNA"/>
</dbReference>